<proteinExistence type="predicted"/>
<feature type="domain" description="Thioredoxin" evidence="3">
    <location>
        <begin position="12"/>
        <end position="152"/>
    </location>
</feature>
<keyword evidence="1" id="KW-0676">Redox-active center</keyword>
<dbReference type="PROSITE" id="PS51352">
    <property type="entry name" value="THIOREDOXIN_2"/>
    <property type="match status" value="1"/>
</dbReference>
<evidence type="ECO:0000256" key="2">
    <source>
        <dbReference type="SAM" id="SignalP"/>
    </source>
</evidence>
<dbReference type="InterPro" id="IPR036249">
    <property type="entry name" value="Thioredoxin-like_sf"/>
</dbReference>
<dbReference type="PROSITE" id="PS00194">
    <property type="entry name" value="THIOREDOXIN_1"/>
    <property type="match status" value="1"/>
</dbReference>
<gene>
    <name evidence="4" type="ordered locus">Dvul_1547</name>
</gene>
<name>A0A0H3AAF8_NITV4</name>
<dbReference type="InterPro" id="IPR000866">
    <property type="entry name" value="AhpC/TSA"/>
</dbReference>
<evidence type="ECO:0000256" key="1">
    <source>
        <dbReference type="ARBA" id="ARBA00023284"/>
    </source>
</evidence>
<dbReference type="Proteomes" id="UP000009173">
    <property type="component" value="Chromosome"/>
</dbReference>
<dbReference type="GO" id="GO:0016209">
    <property type="term" value="F:antioxidant activity"/>
    <property type="evidence" value="ECO:0007669"/>
    <property type="project" value="InterPro"/>
</dbReference>
<accession>A0A0H3AAF8</accession>
<dbReference type="InterPro" id="IPR017937">
    <property type="entry name" value="Thioredoxin_CS"/>
</dbReference>
<dbReference type="GO" id="GO:0016491">
    <property type="term" value="F:oxidoreductase activity"/>
    <property type="evidence" value="ECO:0007669"/>
    <property type="project" value="InterPro"/>
</dbReference>
<dbReference type="PANTHER" id="PTHR42852">
    <property type="entry name" value="THIOL:DISULFIDE INTERCHANGE PROTEIN DSBE"/>
    <property type="match status" value="1"/>
</dbReference>
<dbReference type="KEGG" id="dvl:Dvul_1547"/>
<sequence length="155" mass="16983" precursor="true">MKFRSALFTVLCLIVLTLPAFATPREIGSGDLLKLVGESRGKVVVVNFFASWCPPCLEEIPGLIRLRGHYKPSQVEFIGVSVDESRDQLVALMGKTPFNYPVFLAREELSRFFGISSIPRLLVYDKAGKLVIDNVGLVEADELAKAIDTLLGGGK</sequence>
<evidence type="ECO:0000259" key="3">
    <source>
        <dbReference type="PROSITE" id="PS51352"/>
    </source>
</evidence>
<dbReference type="RefSeq" id="WP_011792337.1">
    <property type="nucleotide sequence ID" value="NC_008751.1"/>
</dbReference>
<dbReference type="AlphaFoldDB" id="A0A0H3AAF8"/>
<evidence type="ECO:0000313" key="4">
    <source>
        <dbReference type="EMBL" id="ABM28564.1"/>
    </source>
</evidence>
<dbReference type="InterPro" id="IPR013766">
    <property type="entry name" value="Thioredoxin_domain"/>
</dbReference>
<dbReference type="EMBL" id="CP000527">
    <property type="protein sequence ID" value="ABM28564.1"/>
    <property type="molecule type" value="Genomic_DNA"/>
</dbReference>
<evidence type="ECO:0000313" key="5">
    <source>
        <dbReference type="Proteomes" id="UP000009173"/>
    </source>
</evidence>
<dbReference type="CDD" id="cd02966">
    <property type="entry name" value="TlpA_like_family"/>
    <property type="match status" value="1"/>
</dbReference>
<dbReference type="Pfam" id="PF00578">
    <property type="entry name" value="AhpC-TSA"/>
    <property type="match status" value="1"/>
</dbReference>
<dbReference type="Gene3D" id="3.40.30.10">
    <property type="entry name" value="Glutaredoxin"/>
    <property type="match status" value="1"/>
</dbReference>
<dbReference type="HOGENOM" id="CLU_042529_11_2_7"/>
<feature type="chain" id="PRO_5002604178" evidence="2">
    <location>
        <begin position="23"/>
        <end position="155"/>
    </location>
</feature>
<dbReference type="PANTHER" id="PTHR42852:SF18">
    <property type="entry name" value="CHROMOSOME UNDETERMINED SCAFFOLD_47, WHOLE GENOME SHOTGUN SEQUENCE"/>
    <property type="match status" value="1"/>
</dbReference>
<protein>
    <submittedName>
        <fullName evidence="4">Redoxin domain protein</fullName>
    </submittedName>
</protein>
<dbReference type="InterPro" id="IPR050553">
    <property type="entry name" value="Thioredoxin_ResA/DsbE_sf"/>
</dbReference>
<keyword evidence="2" id="KW-0732">Signal</keyword>
<organism evidence="4 5">
    <name type="scientific">Nitratidesulfovibrio vulgaris (strain DP4)</name>
    <name type="common">Desulfovibrio vulgaris</name>
    <dbReference type="NCBI Taxonomy" id="391774"/>
    <lineage>
        <taxon>Bacteria</taxon>
        <taxon>Pseudomonadati</taxon>
        <taxon>Thermodesulfobacteriota</taxon>
        <taxon>Desulfovibrionia</taxon>
        <taxon>Desulfovibrionales</taxon>
        <taxon>Desulfovibrionaceae</taxon>
        <taxon>Nitratidesulfovibrio</taxon>
    </lineage>
</organism>
<dbReference type="SUPFAM" id="SSF52833">
    <property type="entry name" value="Thioredoxin-like"/>
    <property type="match status" value="1"/>
</dbReference>
<reference evidence="5" key="1">
    <citation type="journal article" date="2009" name="Environ. Microbiol.">
        <title>Contribution of mobile genetic elements to Desulfovibrio vulgaris genome plasticity.</title>
        <authorList>
            <person name="Walker C.B."/>
            <person name="Stolyar S."/>
            <person name="Chivian D."/>
            <person name="Pinel N."/>
            <person name="Gabster J.A."/>
            <person name="Dehal P.S."/>
            <person name="He Z."/>
            <person name="Yang Z.K."/>
            <person name="Yen H.C."/>
            <person name="Zhou J."/>
            <person name="Wall J.D."/>
            <person name="Hazen T.C."/>
            <person name="Arkin A.P."/>
            <person name="Stahl D.A."/>
        </authorList>
    </citation>
    <scope>NUCLEOTIDE SEQUENCE [LARGE SCALE GENOMIC DNA]</scope>
    <source>
        <strain evidence="5">DP4</strain>
    </source>
</reference>
<feature type="signal peptide" evidence="2">
    <location>
        <begin position="1"/>
        <end position="22"/>
    </location>
</feature>